<reference evidence="2" key="1">
    <citation type="submission" date="2020-05" db="EMBL/GenBank/DDBJ databases">
        <authorList>
            <person name="Chiriac C."/>
            <person name="Salcher M."/>
            <person name="Ghai R."/>
            <person name="Kavagutti S V."/>
        </authorList>
    </citation>
    <scope>NUCLEOTIDE SEQUENCE</scope>
</reference>
<evidence type="ECO:0000313" key="5">
    <source>
        <dbReference type="EMBL" id="CAB5009009.1"/>
    </source>
</evidence>
<feature type="domain" description="eCIS core" evidence="1">
    <location>
        <begin position="38"/>
        <end position="76"/>
    </location>
</feature>
<name>A0A6J6T673_9ZZZZ</name>
<dbReference type="AlphaFoldDB" id="A0A6J6T673"/>
<evidence type="ECO:0000313" key="3">
    <source>
        <dbReference type="EMBL" id="CAB4814328.1"/>
    </source>
</evidence>
<evidence type="ECO:0000313" key="4">
    <source>
        <dbReference type="EMBL" id="CAB4912420.1"/>
    </source>
</evidence>
<dbReference type="InterPro" id="IPR025295">
    <property type="entry name" value="eCIS_core_dom"/>
</dbReference>
<dbReference type="Pfam" id="PF13699">
    <property type="entry name" value="eCIS_core"/>
    <property type="match status" value="1"/>
</dbReference>
<dbReference type="EMBL" id="CAFBMH010000056">
    <property type="protein sequence ID" value="CAB4912420.1"/>
    <property type="molecule type" value="Genomic_DNA"/>
</dbReference>
<evidence type="ECO:0000259" key="1">
    <source>
        <dbReference type="Pfam" id="PF13699"/>
    </source>
</evidence>
<proteinExistence type="predicted"/>
<dbReference type="EMBL" id="CAEZYR010000040">
    <property type="protein sequence ID" value="CAB4742475.1"/>
    <property type="molecule type" value="Genomic_DNA"/>
</dbReference>
<gene>
    <name evidence="2" type="ORF">UFOPK2754_01269</name>
    <name evidence="3" type="ORF">UFOPK3139_00240</name>
    <name evidence="4" type="ORF">UFOPK3543_01595</name>
    <name evidence="5" type="ORF">UFOPK3967_02129</name>
</gene>
<protein>
    <submittedName>
        <fullName evidence="2">Unannotated protein</fullName>
    </submittedName>
</protein>
<organism evidence="2">
    <name type="scientific">freshwater metagenome</name>
    <dbReference type="NCBI Taxonomy" id="449393"/>
    <lineage>
        <taxon>unclassified sequences</taxon>
        <taxon>metagenomes</taxon>
        <taxon>ecological metagenomes</taxon>
    </lineage>
</organism>
<dbReference type="EMBL" id="CAFABA010000005">
    <property type="protein sequence ID" value="CAB4814328.1"/>
    <property type="molecule type" value="Genomic_DNA"/>
</dbReference>
<dbReference type="EMBL" id="CAFBOS010000149">
    <property type="protein sequence ID" value="CAB5009009.1"/>
    <property type="molecule type" value="Genomic_DNA"/>
</dbReference>
<evidence type="ECO:0000313" key="2">
    <source>
        <dbReference type="EMBL" id="CAB4742475.1"/>
    </source>
</evidence>
<sequence>MVTTRRPRARRLNEIELAAYDVLPRALAERARIIRVPARAPGSSGVTIGRFVFVTSDEVHDGTRKLLAHELVHVRQWHELGVFWFLVRYLASYTRQLVRLRKHRKAYRAIVLEAEAYDLADEWSSTRPWPRA</sequence>
<accession>A0A6J6T673</accession>